<accession>A0A6J5P8N9</accession>
<dbReference type="EMBL" id="LR797532">
    <property type="protein sequence ID" value="CAB4223261.1"/>
    <property type="molecule type" value="Genomic_DNA"/>
</dbReference>
<evidence type="ECO:0000313" key="2">
    <source>
        <dbReference type="EMBL" id="CAB4223261.1"/>
    </source>
</evidence>
<name>A0A6J5P8N9_9CAUD</name>
<reference evidence="1" key="1">
    <citation type="submission" date="2020-04" db="EMBL/GenBank/DDBJ databases">
        <authorList>
            <person name="Chiriac C."/>
            <person name="Salcher M."/>
            <person name="Ghai R."/>
            <person name="Kavagutti S V."/>
        </authorList>
    </citation>
    <scope>NUCLEOTIDE SEQUENCE</scope>
</reference>
<protein>
    <submittedName>
        <fullName evidence="1">Uncharacterized protein</fullName>
    </submittedName>
</protein>
<proteinExistence type="predicted"/>
<dbReference type="EMBL" id="LR796805">
    <property type="protein sequence ID" value="CAB4167412.1"/>
    <property type="molecule type" value="Genomic_DNA"/>
</dbReference>
<sequence>MKTVTCTNETCTQNEVPEYFMGTPELVMCGVCQTACKLSDEYDDPEQPVMGQP</sequence>
<organism evidence="1">
    <name type="scientific">uncultured Caudovirales phage</name>
    <dbReference type="NCBI Taxonomy" id="2100421"/>
    <lineage>
        <taxon>Viruses</taxon>
        <taxon>Duplodnaviria</taxon>
        <taxon>Heunggongvirae</taxon>
        <taxon>Uroviricota</taxon>
        <taxon>Caudoviricetes</taxon>
        <taxon>Peduoviridae</taxon>
        <taxon>Maltschvirus</taxon>
        <taxon>Maltschvirus maltsch</taxon>
    </lineage>
</organism>
<gene>
    <name evidence="2" type="ORF">UFOVP1663_20</name>
    <name evidence="1" type="ORF">UFOVP871_20</name>
</gene>
<evidence type="ECO:0000313" key="1">
    <source>
        <dbReference type="EMBL" id="CAB4167412.1"/>
    </source>
</evidence>